<feature type="compositionally biased region" description="Acidic residues" evidence="1">
    <location>
        <begin position="13"/>
        <end position="25"/>
    </location>
</feature>
<reference evidence="2" key="2">
    <citation type="journal article" date="2015" name="Data Brief">
        <title>Shoot transcriptome of the giant reed, Arundo donax.</title>
        <authorList>
            <person name="Barrero R.A."/>
            <person name="Guerrero F.D."/>
            <person name="Moolhuijzen P."/>
            <person name="Goolsby J.A."/>
            <person name="Tidwell J."/>
            <person name="Bellgard S.E."/>
            <person name="Bellgard M.I."/>
        </authorList>
    </citation>
    <scope>NUCLEOTIDE SEQUENCE</scope>
    <source>
        <tissue evidence="2">Shoot tissue taken approximately 20 cm above the soil surface</tissue>
    </source>
</reference>
<feature type="compositionally biased region" description="Basic and acidic residues" evidence="1">
    <location>
        <begin position="1"/>
        <end position="12"/>
    </location>
</feature>
<name>A0A0A9AGV8_ARUDO</name>
<protein>
    <submittedName>
        <fullName evidence="2">Uncharacterized protein</fullName>
    </submittedName>
</protein>
<evidence type="ECO:0000313" key="2">
    <source>
        <dbReference type="EMBL" id="JAD50396.1"/>
    </source>
</evidence>
<evidence type="ECO:0000256" key="1">
    <source>
        <dbReference type="SAM" id="MobiDB-lite"/>
    </source>
</evidence>
<dbReference type="AlphaFoldDB" id="A0A0A9AGV8"/>
<proteinExistence type="predicted"/>
<organism evidence="2">
    <name type="scientific">Arundo donax</name>
    <name type="common">Giant reed</name>
    <name type="synonym">Donax arundinaceus</name>
    <dbReference type="NCBI Taxonomy" id="35708"/>
    <lineage>
        <taxon>Eukaryota</taxon>
        <taxon>Viridiplantae</taxon>
        <taxon>Streptophyta</taxon>
        <taxon>Embryophyta</taxon>
        <taxon>Tracheophyta</taxon>
        <taxon>Spermatophyta</taxon>
        <taxon>Magnoliopsida</taxon>
        <taxon>Liliopsida</taxon>
        <taxon>Poales</taxon>
        <taxon>Poaceae</taxon>
        <taxon>PACMAD clade</taxon>
        <taxon>Arundinoideae</taxon>
        <taxon>Arundineae</taxon>
        <taxon>Arundo</taxon>
    </lineage>
</organism>
<accession>A0A0A9AGV8</accession>
<feature type="region of interest" description="Disordered" evidence="1">
    <location>
        <begin position="1"/>
        <end position="77"/>
    </location>
</feature>
<sequence length="89" mass="9469">MRSSNEETRALESDGEPVESSDVEESGVQRAGKKRRTATPGGGGGSVGRRKTDLASFHRAPVKEDDAGASKKGRARVAAGRYGAVIRRW</sequence>
<reference evidence="2" key="1">
    <citation type="submission" date="2014-09" db="EMBL/GenBank/DDBJ databases">
        <authorList>
            <person name="Magalhaes I.L.F."/>
            <person name="Oliveira U."/>
            <person name="Santos F.R."/>
            <person name="Vidigal T.H.D.A."/>
            <person name="Brescovit A.D."/>
            <person name="Santos A.J."/>
        </authorList>
    </citation>
    <scope>NUCLEOTIDE SEQUENCE</scope>
    <source>
        <tissue evidence="2">Shoot tissue taken approximately 20 cm above the soil surface</tissue>
    </source>
</reference>
<dbReference type="EMBL" id="GBRH01247499">
    <property type="protein sequence ID" value="JAD50396.1"/>
    <property type="molecule type" value="Transcribed_RNA"/>
</dbReference>